<protein>
    <submittedName>
        <fullName evidence="1">Uncharacterized protein</fullName>
    </submittedName>
</protein>
<organism evidence="1">
    <name type="scientific">marine sediment metagenome</name>
    <dbReference type="NCBI Taxonomy" id="412755"/>
    <lineage>
        <taxon>unclassified sequences</taxon>
        <taxon>metagenomes</taxon>
        <taxon>ecological metagenomes</taxon>
    </lineage>
</organism>
<gene>
    <name evidence="1" type="ORF">LCGC14_1180360</name>
</gene>
<proteinExistence type="predicted"/>
<dbReference type="AlphaFoldDB" id="A0A0F9LS51"/>
<name>A0A0F9LS51_9ZZZZ</name>
<comment type="caution">
    <text evidence="1">The sequence shown here is derived from an EMBL/GenBank/DDBJ whole genome shotgun (WGS) entry which is preliminary data.</text>
</comment>
<evidence type="ECO:0000313" key="1">
    <source>
        <dbReference type="EMBL" id="KKM96218.1"/>
    </source>
</evidence>
<dbReference type="EMBL" id="LAZR01005909">
    <property type="protein sequence ID" value="KKM96218.1"/>
    <property type="molecule type" value="Genomic_DNA"/>
</dbReference>
<accession>A0A0F9LS51</accession>
<sequence>MILLGLVIVCVVILLIYLKKKPRKERPLSEIDAKVESYRKETTKFLKQMKQGRSQTKIRRLQIETERFKKANQLDIILEKAEQERNAKKAIDYYLEAFSFISKNNFELERKSEIEDKIKALQERIEPSISSQKR</sequence>
<reference evidence="1" key="1">
    <citation type="journal article" date="2015" name="Nature">
        <title>Complex archaea that bridge the gap between prokaryotes and eukaryotes.</title>
        <authorList>
            <person name="Spang A."/>
            <person name="Saw J.H."/>
            <person name="Jorgensen S.L."/>
            <person name="Zaremba-Niedzwiedzka K."/>
            <person name="Martijn J."/>
            <person name="Lind A.E."/>
            <person name="van Eijk R."/>
            <person name="Schleper C."/>
            <person name="Guy L."/>
            <person name="Ettema T.J."/>
        </authorList>
    </citation>
    <scope>NUCLEOTIDE SEQUENCE</scope>
</reference>